<feature type="region of interest" description="Disordered" evidence="2">
    <location>
        <begin position="1363"/>
        <end position="1391"/>
    </location>
</feature>
<dbReference type="SUPFAM" id="SSF51126">
    <property type="entry name" value="Pectin lyase-like"/>
    <property type="match status" value="1"/>
</dbReference>
<sequence>MKPRLLRLLALSSALGFAIPVTAENENEIGFIERFALAADREKVLAELVPGTEDFYFYHALHYQNSRNAAKFSDIMAQWKKRFPDDTHLREMIENREALLSYDANPQATIAYIKRKLDIRHDHQQEVRDRKPDLPTALDAQFIARKVFLADALINDNGLQGLSQVELETLIRDNTTLSPAQARALLAKLQRPDVANLVEFIARELRSQNSSGFGAFNIHRQLLPEQLTQLAQQVPKLSSNDAYVRAMLRKLAPSADVDLTYDDAEREAWLDRAWAYVKTLPSAFNSLKAQVIYQRLDHDRKKGVYDRERFIEYLKLPRQQHYVREEMLERAAEAQVPMANLHANYADALLGRPPIVEDEPLVREYFLELFVRNAATSNEVEAALSPYTEYVRAAWLKPVFAEAMVLAGQGSPERWASLLSPQAFQALKDRVDILFPSTNTVFFRPGDEVKFDVTLKNTPQLIVKIYELNTLNFFQTQGRQLNTDLNLDGLVANKEQTHTYENGPFKRSRQTFTFDELRGKRGAWVIEFIGGGRSSRALVRVGQWQVLEQPGPTGTLLLVLDENGNPVKDAVAWVDGRKLTRDEKLERIIVPFTNQPQRKSLIVSDAAGTFATFTQFTHQAENYHLDAQFHIEREQLLARREATLAVRVALMLGNTHLAPELLKKPKLLITSTTQDGISTTREVKDLKLSAGSVLLHNISVPERLAKLNVTLAGEIEILSNGGEKRPYSASHSWDLNGMDTTDATNDGHLSKFGDGYEYELLGKNGEVTADQQIVFTFRRKGFNRPITIPLRTDEKGRVALGTLEGISSVGAKSPNGRQSSWSLDDAERTWSSVVNAKSGEVVRIPAPVGFVDGGASLLATRAGTFVSNESEKMTLRDGFLVIEGLTPGDYSLRLRTENRDIAIKVTDGKPMGGWLLGKNRLLELRGTAPLQITSLQTDNEFVTVKLANHSPFTRVHIGATRFESGRSIFHELGRFARFGASEGRPAKLPNLYAAGREIGDEYRYILERRYAKLFPGNMLTRPGLLLNPWAIQDTSLEDLAQRGGEAAGQTRGGAAGAMSAAKAESPPAPPPPAGGTDSTNIDFLANTAPVIYNLLPDKDGVVRIARKELGDRQQIQVYAEDLENAVWQKLSLPEAGTKFADQRLVRNLDPAKPFTQRREVTVLQNGKALTLGDILTSEMETYDTLGGVYSLFTTLSSDEKLGEFAWILDWPKMKDEEKRAKYSEFACHELSFFLAKKDQAFFNTVIKPYLASKKDKTFMDDFLLGLDLKKYLEPWSYGRLNTVERSLLAQRIDGEGLNTARHLKELWEMIPPNPDEQDRLFETALRGRVLEDTEGRGLVALGLSDEKRKVEAEAAKNVPKPMAMSAPATATPAPAPMAPADSFAVAESPPVGGTRGRLGAIAGREMQRSLTTGDMAVLAEATDKDMEALPELQVERSEAKKREHAMGGVVLGAGAIVKAGNGYMTLDGTNTYTGGTTITAGTLAYFGNDEAAKIRLQFRAMYRALGPTKEWAENNYYKLRIEEQIADLVPVNAFWRDYAAWVASGSKGPFVSTEVAESHRNFTEMMLALAVLDLPFDAPKHLTKSENGQFTLTAAGPVIVYHKEIKPATESRKAVPAVAPGPEGIAPGTAFTPDLLVSQVFFRHGDRYRQVGNEQFEKYVTAEFLTGAVYGANVVVTNPTSSPAKAEVLLQIPQGSLPVAGSKATNSRRVQLAPYTTQTFEYYFYFPATPAAGTKFAHFPVSVAVSGNVAGTAKAFEFPVVAKLTQVDKASWDYVSQEASDADTLAFIAQNNIETLPLERIAWRCKKPDFYRQLVKVMAQRHVWNDTIGTYSLLHNDTPSLREWLKHRDDFTDHCGAYLATKLVLLDPIERHDYEHLEYSPLINQRAHRVGNEWRIANPMVLDQYDTLLGVLSQKPQLDAIDSMSVVYYLFLQDRVEEALARFKTIDANALPTKLQHDYFRCYAAFYEGNLGEARTLATKYADHSVNRWKNLFAEVTSQLDEIEGRDAKPGDKDKPDREKQQGELAATEPGFDFKVENRTISLNWQNLGEVVVNYYLMDPEFSFSSSPFVSQDASRFSIIKPNLTATQALPAGATTVDVPLPAQFAKANVLVEIVGAGQRKAKPYHANTLKLAVTENYGRLETRDSSTDKPVSKAYVKVYARLNDGTVRFFKDGYTDLRGRFDYASLNSSAENVPVPPPVPLPRSGSHSPSNGLDHQMLKPSELGQVQKLALLILSDTHGATTREVDPPQQ</sequence>
<proteinExistence type="predicted"/>
<feature type="compositionally biased region" description="Low complexity" evidence="2">
    <location>
        <begin position="1056"/>
        <end position="1065"/>
    </location>
</feature>
<keyword evidence="1 3" id="KW-0732">Signal</keyword>
<feature type="compositionally biased region" description="Low complexity" evidence="2">
    <location>
        <begin position="1363"/>
        <end position="1372"/>
    </location>
</feature>
<dbReference type="RefSeq" id="WP_211325661.1">
    <property type="nucleotide sequence ID" value="NZ_QNRR01000010.1"/>
</dbReference>
<dbReference type="Proteomes" id="UP000253426">
    <property type="component" value="Unassembled WGS sequence"/>
</dbReference>
<feature type="compositionally biased region" description="Basic and acidic residues" evidence="2">
    <location>
        <begin position="2003"/>
        <end position="2022"/>
    </location>
</feature>
<dbReference type="EMBL" id="QNRR01000010">
    <property type="protein sequence ID" value="RBP39068.1"/>
    <property type="molecule type" value="Genomic_DNA"/>
</dbReference>
<dbReference type="InterPro" id="IPR011050">
    <property type="entry name" value="Pectin_lyase_fold/virulence"/>
</dbReference>
<evidence type="ECO:0000313" key="4">
    <source>
        <dbReference type="EMBL" id="RBP39068.1"/>
    </source>
</evidence>
<dbReference type="InterPro" id="IPR013425">
    <property type="entry name" value="Autotrns_rpt"/>
</dbReference>
<accession>A0A366HBD4</accession>
<feature type="region of interest" description="Disordered" evidence="2">
    <location>
        <begin position="2003"/>
        <end position="2025"/>
    </location>
</feature>
<feature type="chain" id="PRO_5016612115" evidence="3">
    <location>
        <begin position="24"/>
        <end position="2251"/>
    </location>
</feature>
<dbReference type="NCBIfam" id="TIGR02601">
    <property type="entry name" value="autotrns_rpt"/>
    <property type="match status" value="1"/>
</dbReference>
<feature type="region of interest" description="Disordered" evidence="2">
    <location>
        <begin position="2189"/>
        <end position="2218"/>
    </location>
</feature>
<dbReference type="Pfam" id="PF12951">
    <property type="entry name" value="PATR"/>
    <property type="match status" value="1"/>
</dbReference>
<evidence type="ECO:0000256" key="1">
    <source>
        <dbReference type="ARBA" id="ARBA00022729"/>
    </source>
</evidence>
<keyword evidence="5" id="KW-1185">Reference proteome</keyword>
<organism evidence="4 5">
    <name type="scientific">Roseimicrobium gellanilyticum</name>
    <dbReference type="NCBI Taxonomy" id="748857"/>
    <lineage>
        <taxon>Bacteria</taxon>
        <taxon>Pseudomonadati</taxon>
        <taxon>Verrucomicrobiota</taxon>
        <taxon>Verrucomicrobiia</taxon>
        <taxon>Verrucomicrobiales</taxon>
        <taxon>Verrucomicrobiaceae</taxon>
        <taxon>Roseimicrobium</taxon>
    </lineage>
</organism>
<reference evidence="4 5" key="1">
    <citation type="submission" date="2018-06" db="EMBL/GenBank/DDBJ databases">
        <title>Genomic Encyclopedia of Type Strains, Phase IV (KMG-IV): sequencing the most valuable type-strain genomes for metagenomic binning, comparative biology and taxonomic classification.</title>
        <authorList>
            <person name="Goeker M."/>
        </authorList>
    </citation>
    <scope>NUCLEOTIDE SEQUENCE [LARGE SCALE GENOMIC DNA]</scope>
    <source>
        <strain evidence="4 5">DSM 25532</strain>
    </source>
</reference>
<comment type="caution">
    <text evidence="4">The sequence shown here is derived from an EMBL/GenBank/DDBJ whole genome shotgun (WGS) entry which is preliminary data.</text>
</comment>
<evidence type="ECO:0000256" key="2">
    <source>
        <dbReference type="SAM" id="MobiDB-lite"/>
    </source>
</evidence>
<feature type="signal peptide" evidence="3">
    <location>
        <begin position="1"/>
        <end position="23"/>
    </location>
</feature>
<protein>
    <submittedName>
        <fullName evidence="4">Autotransporter-associated beta strand protein</fullName>
    </submittedName>
</protein>
<evidence type="ECO:0000313" key="5">
    <source>
        <dbReference type="Proteomes" id="UP000253426"/>
    </source>
</evidence>
<name>A0A366HBD4_9BACT</name>
<gene>
    <name evidence="4" type="ORF">DES53_11092</name>
</gene>
<feature type="region of interest" description="Disordered" evidence="2">
    <location>
        <begin position="1041"/>
        <end position="1080"/>
    </location>
</feature>
<evidence type="ECO:0000256" key="3">
    <source>
        <dbReference type="SAM" id="SignalP"/>
    </source>
</evidence>